<dbReference type="PANTHER" id="PTHR47102:SF2">
    <property type="entry name" value="PROTEIN BNI1"/>
    <property type="match status" value="1"/>
</dbReference>
<reference evidence="4" key="1">
    <citation type="submission" date="2022-07" db="EMBL/GenBank/DDBJ databases">
        <title>Phylogenomic reconstructions and comparative analyses of Kickxellomycotina fungi.</title>
        <authorList>
            <person name="Reynolds N.K."/>
            <person name="Stajich J.E."/>
            <person name="Barry K."/>
            <person name="Grigoriev I.V."/>
            <person name="Crous P."/>
            <person name="Smith M.E."/>
        </authorList>
    </citation>
    <scope>NUCLEOTIDE SEQUENCE</scope>
    <source>
        <strain evidence="4">NBRC 105414</strain>
    </source>
</reference>
<dbReference type="PANTHER" id="PTHR47102">
    <property type="entry name" value="PROTEIN BNI1"/>
    <property type="match status" value="1"/>
</dbReference>
<protein>
    <recommendedName>
        <fullName evidence="3">Formin GTPase-binding domain-containing protein</fullName>
    </recommendedName>
</protein>
<evidence type="ECO:0000256" key="1">
    <source>
        <dbReference type="SAM" id="Coils"/>
    </source>
</evidence>
<feature type="domain" description="Formin GTPase-binding" evidence="3">
    <location>
        <begin position="64"/>
        <end position="249"/>
    </location>
</feature>
<evidence type="ECO:0000256" key="2">
    <source>
        <dbReference type="SAM" id="MobiDB-lite"/>
    </source>
</evidence>
<feature type="coiled-coil region" evidence="1">
    <location>
        <begin position="169"/>
        <end position="202"/>
    </location>
</feature>
<dbReference type="InterPro" id="IPR010473">
    <property type="entry name" value="GTPase-bd"/>
</dbReference>
<dbReference type="Gene3D" id="1.25.10.10">
    <property type="entry name" value="Leucine-rich Repeat Variant"/>
    <property type="match status" value="1"/>
</dbReference>
<comment type="caution">
    <text evidence="4">The sequence shown here is derived from an EMBL/GenBank/DDBJ whole genome shotgun (WGS) entry which is preliminary data.</text>
</comment>
<proteinExistence type="predicted"/>
<dbReference type="InterPro" id="IPR051661">
    <property type="entry name" value="Actin_filament_regulator"/>
</dbReference>
<evidence type="ECO:0000313" key="4">
    <source>
        <dbReference type="EMBL" id="KAJ2781703.1"/>
    </source>
</evidence>
<evidence type="ECO:0000313" key="5">
    <source>
        <dbReference type="Proteomes" id="UP001140217"/>
    </source>
</evidence>
<name>A0A9W8LIC1_9FUNG</name>
<gene>
    <name evidence="4" type="ORF">H4R18_002708</name>
</gene>
<dbReference type="GO" id="GO:0003779">
    <property type="term" value="F:actin binding"/>
    <property type="evidence" value="ECO:0007669"/>
    <property type="project" value="InterPro"/>
</dbReference>
<dbReference type="AlphaFoldDB" id="A0A9W8LIC1"/>
<feature type="region of interest" description="Disordered" evidence="2">
    <location>
        <begin position="1"/>
        <end position="66"/>
    </location>
</feature>
<dbReference type="Pfam" id="PF06371">
    <property type="entry name" value="Drf_GBD"/>
    <property type="match status" value="1"/>
</dbReference>
<dbReference type="GO" id="GO:0030036">
    <property type="term" value="P:actin cytoskeleton organization"/>
    <property type="evidence" value="ECO:0007669"/>
    <property type="project" value="InterPro"/>
</dbReference>
<dbReference type="InterPro" id="IPR011989">
    <property type="entry name" value="ARM-like"/>
</dbReference>
<evidence type="ECO:0000259" key="3">
    <source>
        <dbReference type="SMART" id="SM01140"/>
    </source>
</evidence>
<dbReference type="GO" id="GO:0031267">
    <property type="term" value="F:small GTPase binding"/>
    <property type="evidence" value="ECO:0007669"/>
    <property type="project" value="InterPro"/>
</dbReference>
<dbReference type="EMBL" id="JANBUL010000095">
    <property type="protein sequence ID" value="KAJ2781703.1"/>
    <property type="molecule type" value="Genomic_DNA"/>
</dbReference>
<dbReference type="SMART" id="SM01140">
    <property type="entry name" value="Drf_GBD"/>
    <property type="match status" value="1"/>
</dbReference>
<organism evidence="4 5">
    <name type="scientific">Coemansia javaensis</name>
    <dbReference type="NCBI Taxonomy" id="2761396"/>
    <lineage>
        <taxon>Eukaryota</taxon>
        <taxon>Fungi</taxon>
        <taxon>Fungi incertae sedis</taxon>
        <taxon>Zoopagomycota</taxon>
        <taxon>Kickxellomycotina</taxon>
        <taxon>Kickxellomycetes</taxon>
        <taxon>Kickxellales</taxon>
        <taxon>Kickxellaceae</taxon>
        <taxon>Coemansia</taxon>
    </lineage>
</organism>
<dbReference type="OrthoDB" id="5563331at2759"/>
<dbReference type="SUPFAM" id="SSF48371">
    <property type="entry name" value="ARM repeat"/>
    <property type="match status" value="1"/>
</dbReference>
<dbReference type="Proteomes" id="UP001140217">
    <property type="component" value="Unassembled WGS sequence"/>
</dbReference>
<accession>A0A9W8LIC1</accession>
<sequence length="596" mass="62478">MRLPFPLHRPTKSTDGFVQMPVGSGSGSGPGDAPGRDRGASVGASSLRPARPASGVFAQAPPVPPPPSDVRLTQLEEELDTIMDAMGLVGDQRMAMKNMPVERKMQLVRTHKASRGSARPDATPLSEHLKILARAGAQSLPRARLEKLRVDISYQTIDQIAAFIDGGGVRLLLTRLAELNERRAAARRSDELQKELEILRCVLGIAKVPDGACALVDSGSGPDRLLDSLATAWLPCAVVCLRTVSVLVHHDDAQCAAAAYAALFRHDAAASASATAPAPAKRRPAFAEWMDKIDAALAAFGTADVQARADMIELAVASLALINTTVDSLAPSIAKRVKLYERLAAHDMLRKLASLRAWNVAVIASHLNRWDEVLRRDYNIARAPRPDAAAGAADPPFAAFVAHYEEARAAAAAANDASLYDNDDDDDEYLHMNLATYAAPQDGGAAGGTARVVASAPVTPAAGAVPRAAGVAGPSNNPFFPAAASGTPSPAGSVDSKQHQQQLLPPMPSWGSSGIVAETGSLRDLRSPKGARPQLPPPAAEPLASIKSAHSLLQRSLADAPHLAQSAADAACQDLRDIVRLAQSLMETLGRSAAAA</sequence>
<dbReference type="InterPro" id="IPR016024">
    <property type="entry name" value="ARM-type_fold"/>
</dbReference>
<keyword evidence="1" id="KW-0175">Coiled coil</keyword>
<keyword evidence="5" id="KW-1185">Reference proteome</keyword>